<evidence type="ECO:0000313" key="5">
    <source>
        <dbReference type="EMBL" id="SIO47853.1"/>
    </source>
</evidence>
<dbReference type="SUPFAM" id="SSF51735">
    <property type="entry name" value="NAD(P)-binding Rossmann-fold domains"/>
    <property type="match status" value="1"/>
</dbReference>
<dbReference type="Pfam" id="PF00106">
    <property type="entry name" value="adh_short"/>
    <property type="match status" value="1"/>
</dbReference>
<dbReference type="STRING" id="536979.SAMN04488055_4442"/>
<dbReference type="EMBL" id="FSRA01000002">
    <property type="protein sequence ID" value="SIO47853.1"/>
    <property type="molecule type" value="Genomic_DNA"/>
</dbReference>
<evidence type="ECO:0000256" key="4">
    <source>
        <dbReference type="RuleBase" id="RU000363"/>
    </source>
</evidence>
<dbReference type="RefSeq" id="WP_074243143.1">
    <property type="nucleotide sequence ID" value="NZ_FSRA01000002.1"/>
</dbReference>
<dbReference type="Proteomes" id="UP000185003">
    <property type="component" value="Unassembled WGS sequence"/>
</dbReference>
<gene>
    <name evidence="5" type="ORF">SAMN04488055_4442</name>
</gene>
<dbReference type="CDD" id="cd05324">
    <property type="entry name" value="carb_red_PTCR-like_SDR_c"/>
    <property type="match status" value="1"/>
</dbReference>
<sequence>MEQNVILITGANRGLGLETARQLAALGHIIFLGVRSKEKGMDAIHKIESLHPLIPVIIDLEDENTFSNAVDGITNTYGRLDVLINNAGVMLEEDIMKDSTDNVPVEILKRSFETNFFGTVAFTNLLLPLLMKSKTPRIVNVSTNMGSLSMRSNGEPLLKTFAYNTTKTALNSYTIHLANAYAGTFLKVNSAFPGWVKTDMGTEWAPMEVSEGAETLVWLATLPKEGPNGGFFHKKQPISW</sequence>
<name>A0A1N6JUD0_9BACT</name>
<dbReference type="Gene3D" id="3.40.50.720">
    <property type="entry name" value="NAD(P)-binding Rossmann-like Domain"/>
    <property type="match status" value="1"/>
</dbReference>
<dbReference type="PRINTS" id="PR00081">
    <property type="entry name" value="GDHRDH"/>
</dbReference>
<evidence type="ECO:0000256" key="1">
    <source>
        <dbReference type="ARBA" id="ARBA00006484"/>
    </source>
</evidence>
<comment type="similarity">
    <text evidence="1 4">Belongs to the short-chain dehydrogenases/reductases (SDR) family.</text>
</comment>
<proteinExistence type="inferred from homology"/>
<organism evidence="5 6">
    <name type="scientific">Chitinophaga niabensis</name>
    <dbReference type="NCBI Taxonomy" id="536979"/>
    <lineage>
        <taxon>Bacteria</taxon>
        <taxon>Pseudomonadati</taxon>
        <taxon>Bacteroidota</taxon>
        <taxon>Chitinophagia</taxon>
        <taxon>Chitinophagales</taxon>
        <taxon>Chitinophagaceae</taxon>
        <taxon>Chitinophaga</taxon>
    </lineage>
</organism>
<dbReference type="AlphaFoldDB" id="A0A1N6JUD0"/>
<dbReference type="PRINTS" id="PR00080">
    <property type="entry name" value="SDRFAMILY"/>
</dbReference>
<dbReference type="GO" id="GO:0016616">
    <property type="term" value="F:oxidoreductase activity, acting on the CH-OH group of donors, NAD or NADP as acceptor"/>
    <property type="evidence" value="ECO:0007669"/>
    <property type="project" value="InterPro"/>
</dbReference>
<dbReference type="InterPro" id="IPR036291">
    <property type="entry name" value="NAD(P)-bd_dom_sf"/>
</dbReference>
<dbReference type="GO" id="GO:0016020">
    <property type="term" value="C:membrane"/>
    <property type="evidence" value="ECO:0007669"/>
    <property type="project" value="TreeGrafter"/>
</dbReference>
<dbReference type="InterPro" id="IPR045313">
    <property type="entry name" value="CBR1-like"/>
</dbReference>
<dbReference type="PANTHER" id="PTHR43490">
    <property type="entry name" value="(+)-NEOMENTHOL DEHYDROGENASE"/>
    <property type="match status" value="1"/>
</dbReference>
<dbReference type="OrthoDB" id="5786478at2"/>
<evidence type="ECO:0000256" key="2">
    <source>
        <dbReference type="ARBA" id="ARBA00022857"/>
    </source>
</evidence>
<dbReference type="InterPro" id="IPR002347">
    <property type="entry name" value="SDR_fam"/>
</dbReference>
<evidence type="ECO:0000256" key="3">
    <source>
        <dbReference type="ARBA" id="ARBA00023002"/>
    </source>
</evidence>
<dbReference type="PANTHER" id="PTHR43490:SF99">
    <property type="entry name" value="SHORT-CHAIN DEHYDROGENASE_REDUCTASE"/>
    <property type="match status" value="1"/>
</dbReference>
<evidence type="ECO:0000313" key="6">
    <source>
        <dbReference type="Proteomes" id="UP000185003"/>
    </source>
</evidence>
<keyword evidence="6" id="KW-1185">Reference proteome</keyword>
<protein>
    <submittedName>
        <fullName evidence="5">NAD(P)-dependent dehydrogenase, short-chain alcohol dehydrogenase family</fullName>
    </submittedName>
</protein>
<reference evidence="5 6" key="1">
    <citation type="submission" date="2016-11" db="EMBL/GenBank/DDBJ databases">
        <authorList>
            <person name="Jaros S."/>
            <person name="Januszkiewicz K."/>
            <person name="Wedrychowicz H."/>
        </authorList>
    </citation>
    <scope>NUCLEOTIDE SEQUENCE [LARGE SCALE GENOMIC DNA]</scope>
    <source>
        <strain evidence="5 6">DSM 24787</strain>
    </source>
</reference>
<keyword evidence="2" id="KW-0521">NADP</keyword>
<accession>A0A1N6JUD0</accession>
<keyword evidence="3" id="KW-0560">Oxidoreductase</keyword>